<gene>
    <name evidence="1" type="ORF">CUD01_16580</name>
</gene>
<sequence length="112" mass="11342">MGFDDVLTSADLAASGVVGGPGPVRSVGERGSEAYVLPFEFTVSDVASDEGPPVVDVEPSLGATDPEQAHAARAALTAPLAADDPHGKPLWASDLKDVRSVRSLAADQSGTT</sequence>
<proteinExistence type="predicted"/>
<protein>
    <submittedName>
        <fullName evidence="1">Uncharacterized protein</fullName>
    </submittedName>
</protein>
<dbReference type="AlphaFoldDB" id="A0A4Y3KCU4"/>
<evidence type="ECO:0000313" key="2">
    <source>
        <dbReference type="Proteomes" id="UP000315842"/>
    </source>
</evidence>
<dbReference type="EMBL" id="BJLP01000024">
    <property type="protein sequence ID" value="GEA81214.1"/>
    <property type="molecule type" value="Genomic_DNA"/>
</dbReference>
<evidence type="ECO:0000313" key="1">
    <source>
        <dbReference type="EMBL" id="GEA81214.1"/>
    </source>
</evidence>
<dbReference type="Proteomes" id="UP000315842">
    <property type="component" value="Unassembled WGS sequence"/>
</dbReference>
<name>A0A4Y3KCU4_CELUD</name>
<comment type="caution">
    <text evidence="1">The sequence shown here is derived from an EMBL/GenBank/DDBJ whole genome shotgun (WGS) entry which is preliminary data.</text>
</comment>
<reference evidence="1 2" key="1">
    <citation type="submission" date="2019-06" db="EMBL/GenBank/DDBJ databases">
        <title>Whole genome shotgun sequence of Cellulomonas uda NBRC 3747.</title>
        <authorList>
            <person name="Hosoyama A."/>
            <person name="Uohara A."/>
            <person name="Ohji S."/>
            <person name="Ichikawa N."/>
        </authorList>
    </citation>
    <scope>NUCLEOTIDE SEQUENCE [LARGE SCALE GENOMIC DNA]</scope>
    <source>
        <strain evidence="1 2">NBRC 3747</strain>
    </source>
</reference>
<keyword evidence="2" id="KW-1185">Reference proteome</keyword>
<organism evidence="1 2">
    <name type="scientific">Cellulomonas uda</name>
    <dbReference type="NCBI Taxonomy" id="1714"/>
    <lineage>
        <taxon>Bacteria</taxon>
        <taxon>Bacillati</taxon>
        <taxon>Actinomycetota</taxon>
        <taxon>Actinomycetes</taxon>
        <taxon>Micrococcales</taxon>
        <taxon>Cellulomonadaceae</taxon>
        <taxon>Cellulomonas</taxon>
    </lineage>
</organism>
<accession>A0A4Y3KCU4</accession>